<evidence type="ECO:0000313" key="4">
    <source>
        <dbReference type="Proteomes" id="UP001152302"/>
    </source>
</evidence>
<sequence>MSKSVKLVVSIYLGVVFLITFSYLIMILIGSIQGNDMKGAVLDTANPTNLENVEYNNESSSGKTSTESNSVPDELQSNLTNTLKTKALSHNVNSHTWSLDHTQSKSHV</sequence>
<accession>A0A9X4R2C9</accession>
<dbReference type="AlphaFoldDB" id="A0A9X4R2C9"/>
<reference evidence="3" key="1">
    <citation type="submission" date="2022-05" db="EMBL/GenBank/DDBJ databases">
        <title>Comparative genomics of Staphylococcus equorum isolates.</title>
        <authorList>
            <person name="Luelf R.H."/>
        </authorList>
    </citation>
    <scope>NUCLEOTIDE SEQUENCE</scope>
    <source>
        <strain evidence="3">TMW 2.2343</strain>
    </source>
</reference>
<protein>
    <submittedName>
        <fullName evidence="3">Uncharacterized protein</fullName>
    </submittedName>
</protein>
<evidence type="ECO:0000256" key="1">
    <source>
        <dbReference type="SAM" id="MobiDB-lite"/>
    </source>
</evidence>
<evidence type="ECO:0000313" key="3">
    <source>
        <dbReference type="EMBL" id="MDG0859739.1"/>
    </source>
</evidence>
<gene>
    <name evidence="3" type="ORF">M4L21_10425</name>
</gene>
<keyword evidence="2" id="KW-1133">Transmembrane helix</keyword>
<evidence type="ECO:0000256" key="2">
    <source>
        <dbReference type="SAM" id="Phobius"/>
    </source>
</evidence>
<proteinExistence type="predicted"/>
<feature type="region of interest" description="Disordered" evidence="1">
    <location>
        <begin position="51"/>
        <end position="77"/>
    </location>
</feature>
<organism evidence="3 4">
    <name type="scientific">Staphylococcus equorum</name>
    <dbReference type="NCBI Taxonomy" id="246432"/>
    <lineage>
        <taxon>Bacteria</taxon>
        <taxon>Bacillati</taxon>
        <taxon>Bacillota</taxon>
        <taxon>Bacilli</taxon>
        <taxon>Bacillales</taxon>
        <taxon>Staphylococcaceae</taxon>
        <taxon>Staphylococcus</taxon>
    </lineage>
</organism>
<feature type="compositionally biased region" description="Low complexity" evidence="1">
    <location>
        <begin position="56"/>
        <end position="70"/>
    </location>
</feature>
<feature type="transmembrane region" description="Helical" evidence="2">
    <location>
        <begin position="7"/>
        <end position="29"/>
    </location>
</feature>
<name>A0A9X4R2C9_9STAP</name>
<dbReference type="RefSeq" id="WP_277581856.1">
    <property type="nucleotide sequence ID" value="NZ_JAMBPV010000007.1"/>
</dbReference>
<dbReference type="EMBL" id="JAMBPX010000006">
    <property type="protein sequence ID" value="MDG0859739.1"/>
    <property type="molecule type" value="Genomic_DNA"/>
</dbReference>
<keyword evidence="2" id="KW-0812">Transmembrane</keyword>
<comment type="caution">
    <text evidence="3">The sequence shown here is derived from an EMBL/GenBank/DDBJ whole genome shotgun (WGS) entry which is preliminary data.</text>
</comment>
<keyword evidence="2" id="KW-0472">Membrane</keyword>
<dbReference type="Proteomes" id="UP001152302">
    <property type="component" value="Unassembled WGS sequence"/>
</dbReference>